<protein>
    <submittedName>
        <fullName evidence="1">Uncharacterized protein</fullName>
    </submittedName>
</protein>
<dbReference type="AlphaFoldDB" id="A0A177FVM0"/>
<gene>
    <name evidence="1" type="ORF">Amal_04094</name>
</gene>
<evidence type="ECO:0000313" key="2">
    <source>
        <dbReference type="Proteomes" id="UP000077349"/>
    </source>
</evidence>
<dbReference type="Proteomes" id="UP000077349">
    <property type="component" value="Unassembled WGS sequence"/>
</dbReference>
<name>A0A177FVM0_9PROT</name>
<proteinExistence type="predicted"/>
<comment type="caution">
    <text evidence="1">The sequence shown here is derived from an EMBL/GenBank/DDBJ whole genome shotgun (WGS) entry which is preliminary data.</text>
</comment>
<evidence type="ECO:0000313" key="1">
    <source>
        <dbReference type="EMBL" id="OAG71541.1"/>
    </source>
</evidence>
<dbReference type="EMBL" id="LVHD01000311">
    <property type="protein sequence ID" value="OAG71541.1"/>
    <property type="molecule type" value="Genomic_DNA"/>
</dbReference>
<organism evidence="1 2">
    <name type="scientific">Acetobacter malorum</name>
    <dbReference type="NCBI Taxonomy" id="178901"/>
    <lineage>
        <taxon>Bacteria</taxon>
        <taxon>Pseudomonadati</taxon>
        <taxon>Pseudomonadota</taxon>
        <taxon>Alphaproteobacteria</taxon>
        <taxon>Acetobacterales</taxon>
        <taxon>Acetobacteraceae</taxon>
        <taxon>Acetobacter</taxon>
    </lineage>
</organism>
<sequence>MTFADKSGLVDGGVVADAGHDILQDAPVMGVE</sequence>
<reference evidence="1 2" key="1">
    <citation type="submission" date="2016-03" db="EMBL/GenBank/DDBJ databases">
        <title>Draft genome sequence of Acetobacter malorum CECT 7742, a strain isolated from strawberry vinegar.</title>
        <authorList>
            <person name="Sainz F."/>
            <person name="Mas A."/>
            <person name="Torija M.J."/>
        </authorList>
    </citation>
    <scope>NUCLEOTIDE SEQUENCE [LARGE SCALE GENOMIC DNA]</scope>
    <source>
        <strain evidence="1 2">CECT 7742</strain>
    </source>
</reference>
<accession>A0A177FVM0</accession>